<keyword evidence="4" id="KW-0489">Methyltransferase</keyword>
<evidence type="ECO:0000256" key="5">
    <source>
        <dbReference type="ARBA" id="ARBA00022679"/>
    </source>
</evidence>
<evidence type="ECO:0000256" key="1">
    <source>
        <dbReference type="ARBA" id="ARBA00004123"/>
    </source>
</evidence>
<dbReference type="EMBL" id="CAJNDS010002424">
    <property type="protein sequence ID" value="CAE7468748.1"/>
    <property type="molecule type" value="Genomic_DNA"/>
</dbReference>
<dbReference type="InterPro" id="IPR046341">
    <property type="entry name" value="SET_dom_sf"/>
</dbReference>
<evidence type="ECO:0000256" key="3">
    <source>
        <dbReference type="ARBA" id="ARBA00022490"/>
    </source>
</evidence>
<evidence type="ECO:0000256" key="8">
    <source>
        <dbReference type="ARBA" id="ARBA00048985"/>
    </source>
</evidence>
<dbReference type="CDD" id="cd10536">
    <property type="entry name" value="SET_SMYD4"/>
    <property type="match status" value="1"/>
</dbReference>
<evidence type="ECO:0000313" key="11">
    <source>
        <dbReference type="EMBL" id="CAE7468748.1"/>
    </source>
</evidence>
<gene>
    <name evidence="11" type="primary">SMYD4</name>
    <name evidence="11" type="ORF">SNAT2548_LOCUS26247</name>
</gene>
<dbReference type="GO" id="GO:0032259">
    <property type="term" value="P:methylation"/>
    <property type="evidence" value="ECO:0007669"/>
    <property type="project" value="UniProtKB-KW"/>
</dbReference>
<dbReference type="InterPro" id="IPR052097">
    <property type="entry name" value="SET-MYND_domain_protein"/>
</dbReference>
<dbReference type="SUPFAM" id="SSF82199">
    <property type="entry name" value="SET domain"/>
    <property type="match status" value="1"/>
</dbReference>
<feature type="region of interest" description="Disordered" evidence="9">
    <location>
        <begin position="412"/>
        <end position="442"/>
    </location>
</feature>
<dbReference type="AlphaFoldDB" id="A0A812S5S1"/>
<evidence type="ECO:0000259" key="10">
    <source>
        <dbReference type="PROSITE" id="PS50280"/>
    </source>
</evidence>
<dbReference type="Proteomes" id="UP000604046">
    <property type="component" value="Unassembled WGS sequence"/>
</dbReference>
<keyword evidence="6" id="KW-0949">S-adenosyl-L-methionine</keyword>
<dbReference type="SMART" id="SM00317">
    <property type="entry name" value="SET"/>
    <property type="match status" value="1"/>
</dbReference>
<dbReference type="Pfam" id="PF00856">
    <property type="entry name" value="SET"/>
    <property type="match status" value="1"/>
</dbReference>
<evidence type="ECO:0000313" key="12">
    <source>
        <dbReference type="Proteomes" id="UP000604046"/>
    </source>
</evidence>
<sequence>MARSLDHKLAQHLLQEKPHRLKVPALPEDLASQLGELVDARRRPEVLGRLVQTLRPSQVDIAGFLGPHVAKAVSLGSTTPRGPPQLRGVEVAPLPGQGRSLLATRDLARGSICIQEQPIARVAMHGEEALGEETRLALQLWAADRAGLADLARDLLDHGGRDPQALRSRAVIAACSALCIPSLPASELGEAVEATFAWLGRVRINAVAVTTLAESESGELKSTKLALALYPNLARSVNHSCAPNAMLRFDKDTSAVEVVISSPTGVRAGEEVTISYGPTGASHRRSERQQKLQSQYGFDCLCAVCTASEQEDFQWKERAKKLDLRAQEAAGRGAWVEAATASAASLALLRQGYAAGDVEVAREECKLAGISLRAGKPDAARDLWSSAAEVLKPLACATDPDLVEAEEMLRRLPKKPEPTRPAEQAEQAPPPPPKTSPATKGFTAAGTRSDVAAALHRLKHAIDTANVSKDRVSSDATTVTDSFSGAIFGLESLSLSPAEKARVLSAMQGS</sequence>
<comment type="caution">
    <text evidence="11">The sequence shown here is derived from an EMBL/GenBank/DDBJ whole genome shotgun (WGS) entry which is preliminary data.</text>
</comment>
<name>A0A812S5S1_9DINO</name>
<keyword evidence="7" id="KW-0539">Nucleus</keyword>
<dbReference type="PANTHER" id="PTHR46165:SF2">
    <property type="entry name" value="SET AND MYND DOMAIN-CONTAINING PROTEIN 4"/>
    <property type="match status" value="1"/>
</dbReference>
<keyword evidence="3" id="KW-0963">Cytoplasm</keyword>
<comment type="catalytic activity">
    <reaction evidence="8">
        <text>L-lysyl-[protein] + S-adenosyl-L-methionine = N(6)-methyl-L-lysyl-[protein] + S-adenosyl-L-homocysteine + H(+)</text>
        <dbReference type="Rhea" id="RHEA:51736"/>
        <dbReference type="Rhea" id="RHEA-COMP:9752"/>
        <dbReference type="Rhea" id="RHEA-COMP:13053"/>
        <dbReference type="ChEBI" id="CHEBI:15378"/>
        <dbReference type="ChEBI" id="CHEBI:29969"/>
        <dbReference type="ChEBI" id="CHEBI:57856"/>
        <dbReference type="ChEBI" id="CHEBI:59789"/>
        <dbReference type="ChEBI" id="CHEBI:61929"/>
    </reaction>
</comment>
<organism evidence="11 12">
    <name type="scientific">Symbiodinium natans</name>
    <dbReference type="NCBI Taxonomy" id="878477"/>
    <lineage>
        <taxon>Eukaryota</taxon>
        <taxon>Sar</taxon>
        <taxon>Alveolata</taxon>
        <taxon>Dinophyceae</taxon>
        <taxon>Suessiales</taxon>
        <taxon>Symbiodiniaceae</taxon>
        <taxon>Symbiodinium</taxon>
    </lineage>
</organism>
<dbReference type="OrthoDB" id="438641at2759"/>
<proteinExistence type="predicted"/>
<evidence type="ECO:0000256" key="6">
    <source>
        <dbReference type="ARBA" id="ARBA00022691"/>
    </source>
</evidence>
<dbReference type="GO" id="GO:0005634">
    <property type="term" value="C:nucleus"/>
    <property type="evidence" value="ECO:0007669"/>
    <property type="project" value="UniProtKB-SubCell"/>
</dbReference>
<protein>
    <submittedName>
        <fullName evidence="11">SMYD4 protein</fullName>
    </submittedName>
</protein>
<keyword evidence="12" id="KW-1185">Reference proteome</keyword>
<dbReference type="InterPro" id="IPR001214">
    <property type="entry name" value="SET_dom"/>
</dbReference>
<evidence type="ECO:0000256" key="4">
    <source>
        <dbReference type="ARBA" id="ARBA00022603"/>
    </source>
</evidence>
<dbReference type="PANTHER" id="PTHR46165">
    <property type="entry name" value="SET AND MYND DOMAIN-CONTAINING PROTEIN 4"/>
    <property type="match status" value="1"/>
</dbReference>
<accession>A0A812S5S1</accession>
<dbReference type="Gene3D" id="2.170.270.10">
    <property type="entry name" value="SET domain"/>
    <property type="match status" value="1"/>
</dbReference>
<evidence type="ECO:0000256" key="9">
    <source>
        <dbReference type="SAM" id="MobiDB-lite"/>
    </source>
</evidence>
<dbReference type="GO" id="GO:0005737">
    <property type="term" value="C:cytoplasm"/>
    <property type="evidence" value="ECO:0007669"/>
    <property type="project" value="UniProtKB-SubCell"/>
</dbReference>
<evidence type="ECO:0000256" key="2">
    <source>
        <dbReference type="ARBA" id="ARBA00004496"/>
    </source>
</evidence>
<evidence type="ECO:0000256" key="7">
    <source>
        <dbReference type="ARBA" id="ARBA00023242"/>
    </source>
</evidence>
<reference evidence="11" key="1">
    <citation type="submission" date="2021-02" db="EMBL/GenBank/DDBJ databases">
        <authorList>
            <person name="Dougan E. K."/>
            <person name="Rhodes N."/>
            <person name="Thang M."/>
            <person name="Chan C."/>
        </authorList>
    </citation>
    <scope>NUCLEOTIDE SEQUENCE</scope>
</reference>
<comment type="subcellular location">
    <subcellularLocation>
        <location evidence="2">Cytoplasm</location>
    </subcellularLocation>
    <subcellularLocation>
        <location evidence="1">Nucleus</location>
    </subcellularLocation>
</comment>
<dbReference type="GO" id="GO:0042826">
    <property type="term" value="F:histone deacetylase binding"/>
    <property type="evidence" value="ECO:0007669"/>
    <property type="project" value="TreeGrafter"/>
</dbReference>
<dbReference type="GO" id="GO:0008168">
    <property type="term" value="F:methyltransferase activity"/>
    <property type="evidence" value="ECO:0007669"/>
    <property type="project" value="UniProtKB-KW"/>
</dbReference>
<keyword evidence="5" id="KW-0808">Transferase</keyword>
<feature type="domain" description="SET" evidence="10">
    <location>
        <begin position="87"/>
        <end position="277"/>
    </location>
</feature>
<dbReference type="InterPro" id="IPR044421">
    <property type="entry name" value="SMYD4_SET"/>
</dbReference>
<dbReference type="PROSITE" id="PS50280">
    <property type="entry name" value="SET"/>
    <property type="match status" value="1"/>
</dbReference>